<feature type="region of interest" description="Disordered" evidence="9">
    <location>
        <begin position="328"/>
        <end position="347"/>
    </location>
</feature>
<accession>A0A5N6RVK2</accession>
<dbReference type="PANTHER" id="PTHR24421:SF10">
    <property type="entry name" value="NITRATE_NITRITE SENSOR PROTEIN NARQ"/>
    <property type="match status" value="1"/>
</dbReference>
<dbReference type="Pfam" id="PF07730">
    <property type="entry name" value="HisKA_3"/>
    <property type="match status" value="1"/>
</dbReference>
<evidence type="ECO:0000256" key="9">
    <source>
        <dbReference type="SAM" id="MobiDB-lite"/>
    </source>
</evidence>
<dbReference type="GeneID" id="78128229"/>
<dbReference type="InterPro" id="IPR036890">
    <property type="entry name" value="HATPase_C_sf"/>
</dbReference>
<dbReference type="AlphaFoldDB" id="A0A5N6RVK2"/>
<feature type="transmembrane region" description="Helical" evidence="10">
    <location>
        <begin position="63"/>
        <end position="84"/>
    </location>
</feature>
<proteinExistence type="predicted"/>
<evidence type="ECO:0000256" key="8">
    <source>
        <dbReference type="ARBA" id="ARBA00023012"/>
    </source>
</evidence>
<dbReference type="InterPro" id="IPR003594">
    <property type="entry name" value="HATPase_dom"/>
</dbReference>
<evidence type="ECO:0000256" key="6">
    <source>
        <dbReference type="ARBA" id="ARBA00022777"/>
    </source>
</evidence>
<dbReference type="SMART" id="SM00387">
    <property type="entry name" value="HATPase_c"/>
    <property type="match status" value="1"/>
</dbReference>
<dbReference type="Gene3D" id="1.20.5.1930">
    <property type="match status" value="1"/>
</dbReference>
<protein>
    <recommendedName>
        <fullName evidence="2">histidine kinase</fullName>
        <ecNumber evidence="2">2.7.13.3</ecNumber>
    </recommendedName>
</protein>
<reference evidence="12 13" key="1">
    <citation type="submission" date="2018-04" db="EMBL/GenBank/DDBJ databases">
        <authorList>
            <person name="Eckel V.P."/>
            <person name="Vogel R.F."/>
        </authorList>
    </citation>
    <scope>NUCLEOTIDE SEQUENCE [LARGE SCALE GENOMIC DNA]</scope>
    <source>
        <strain evidence="13">TMW 2.1764</strain>
    </source>
</reference>
<dbReference type="EC" id="2.7.13.3" evidence="2"/>
<keyword evidence="13" id="KW-1185">Reference proteome</keyword>
<evidence type="ECO:0000256" key="5">
    <source>
        <dbReference type="ARBA" id="ARBA00022741"/>
    </source>
</evidence>
<feature type="domain" description="Histidine kinase/HSP90-like ATPase" evidence="11">
    <location>
        <begin position="237"/>
        <end position="330"/>
    </location>
</feature>
<dbReference type="Gene3D" id="3.30.565.10">
    <property type="entry name" value="Histidine kinase-like ATPase, C-terminal domain"/>
    <property type="match status" value="1"/>
</dbReference>
<evidence type="ECO:0000256" key="3">
    <source>
        <dbReference type="ARBA" id="ARBA00022553"/>
    </source>
</evidence>
<dbReference type="InterPro" id="IPR050482">
    <property type="entry name" value="Sensor_HK_TwoCompSys"/>
</dbReference>
<evidence type="ECO:0000313" key="13">
    <source>
        <dbReference type="Proteomes" id="UP000325415"/>
    </source>
</evidence>
<evidence type="ECO:0000256" key="2">
    <source>
        <dbReference type="ARBA" id="ARBA00012438"/>
    </source>
</evidence>
<keyword evidence="8" id="KW-0902">Two-component regulatory system</keyword>
<dbReference type="RefSeq" id="WP_152581769.1">
    <property type="nucleotide sequence ID" value="NZ_JAKVIV010000001.1"/>
</dbReference>
<dbReference type="GO" id="GO:0000155">
    <property type="term" value="F:phosphorelay sensor kinase activity"/>
    <property type="evidence" value="ECO:0007669"/>
    <property type="project" value="InterPro"/>
</dbReference>
<evidence type="ECO:0000256" key="1">
    <source>
        <dbReference type="ARBA" id="ARBA00000085"/>
    </source>
</evidence>
<dbReference type="GO" id="GO:0016020">
    <property type="term" value="C:membrane"/>
    <property type="evidence" value="ECO:0007669"/>
    <property type="project" value="InterPro"/>
</dbReference>
<sequence>MQIAACAALLLITARTKQALAWRICDIGLFLVAMSVVPFGGLGGQLLLYATAAAVAGLDSARLGWSLFVCGFGFCVVLSSFGWFARPLDVLPMGFAGAALMLYGRSRGIIQQQADQLAADLRTIESLTITREHVRMAEDMHDSIGQQLASIHFHALAAAQALADNAPSDVASRLIDIDQLTVAAQQQVRRLARASSPAGAEGIISDASVARFVDSFQSAGLVGELRLVGSLDALSLADKALLYRGLQELASNAVRHARATRLLFEIRVEPRRWALAVHDDGVGLDEADINHGFGLRTLRERTRACDGELSVTDFTQLGGGMVTLAVPRRFESGGESNDGKDATDGRR</sequence>
<evidence type="ECO:0000259" key="11">
    <source>
        <dbReference type="SMART" id="SM00387"/>
    </source>
</evidence>
<evidence type="ECO:0000256" key="10">
    <source>
        <dbReference type="SAM" id="Phobius"/>
    </source>
</evidence>
<feature type="transmembrane region" description="Helical" evidence="10">
    <location>
        <begin position="31"/>
        <end position="56"/>
    </location>
</feature>
<keyword evidence="10" id="KW-1133">Transmembrane helix</keyword>
<keyword evidence="3" id="KW-0597">Phosphoprotein</keyword>
<evidence type="ECO:0000313" key="12">
    <source>
        <dbReference type="EMBL" id="KAE8126457.1"/>
    </source>
</evidence>
<keyword evidence="5" id="KW-0547">Nucleotide-binding</keyword>
<evidence type="ECO:0000256" key="4">
    <source>
        <dbReference type="ARBA" id="ARBA00022679"/>
    </source>
</evidence>
<dbReference type="OrthoDB" id="227596at2"/>
<dbReference type="Pfam" id="PF02518">
    <property type="entry name" value="HATPase_c"/>
    <property type="match status" value="1"/>
</dbReference>
<comment type="caution">
    <text evidence="12">The sequence shown here is derived from an EMBL/GenBank/DDBJ whole genome shotgun (WGS) entry which is preliminary data.</text>
</comment>
<keyword evidence="6" id="KW-0418">Kinase</keyword>
<dbReference type="Proteomes" id="UP000325415">
    <property type="component" value="Unassembled WGS sequence"/>
</dbReference>
<keyword evidence="10" id="KW-0472">Membrane</keyword>
<dbReference type="EMBL" id="QDAG01000013">
    <property type="protein sequence ID" value="KAE8126457.1"/>
    <property type="molecule type" value="Genomic_DNA"/>
</dbReference>
<organism evidence="12 13">
    <name type="scientific">Bifidobacterium tibiigranuli</name>
    <dbReference type="NCBI Taxonomy" id="2172043"/>
    <lineage>
        <taxon>Bacteria</taxon>
        <taxon>Bacillati</taxon>
        <taxon>Actinomycetota</taxon>
        <taxon>Actinomycetes</taxon>
        <taxon>Bifidobacteriales</taxon>
        <taxon>Bifidobacteriaceae</taxon>
        <taxon>Bifidobacterium</taxon>
    </lineage>
</organism>
<dbReference type="CDD" id="cd16917">
    <property type="entry name" value="HATPase_UhpB-NarQ-NarX-like"/>
    <property type="match status" value="1"/>
</dbReference>
<keyword evidence="4" id="KW-0808">Transferase</keyword>
<keyword evidence="10" id="KW-0812">Transmembrane</keyword>
<dbReference type="PANTHER" id="PTHR24421">
    <property type="entry name" value="NITRATE/NITRITE SENSOR PROTEIN NARX-RELATED"/>
    <property type="match status" value="1"/>
</dbReference>
<dbReference type="SUPFAM" id="SSF55874">
    <property type="entry name" value="ATPase domain of HSP90 chaperone/DNA topoisomerase II/histidine kinase"/>
    <property type="match status" value="1"/>
</dbReference>
<dbReference type="GO" id="GO:0005524">
    <property type="term" value="F:ATP binding"/>
    <property type="evidence" value="ECO:0007669"/>
    <property type="project" value="UniProtKB-KW"/>
</dbReference>
<name>A0A5N6RVK2_9BIFI</name>
<dbReference type="GO" id="GO:0046983">
    <property type="term" value="F:protein dimerization activity"/>
    <property type="evidence" value="ECO:0007669"/>
    <property type="project" value="InterPro"/>
</dbReference>
<gene>
    <name evidence="12" type="ORF">DDE84_11140</name>
</gene>
<dbReference type="InterPro" id="IPR011712">
    <property type="entry name" value="Sig_transdc_His_kin_sub3_dim/P"/>
</dbReference>
<evidence type="ECO:0000256" key="7">
    <source>
        <dbReference type="ARBA" id="ARBA00022840"/>
    </source>
</evidence>
<comment type="catalytic activity">
    <reaction evidence="1">
        <text>ATP + protein L-histidine = ADP + protein N-phospho-L-histidine.</text>
        <dbReference type="EC" id="2.7.13.3"/>
    </reaction>
</comment>
<keyword evidence="7" id="KW-0067">ATP-binding</keyword>